<keyword evidence="3" id="KW-1185">Reference proteome</keyword>
<dbReference type="GO" id="GO:0016491">
    <property type="term" value="F:oxidoreductase activity"/>
    <property type="evidence" value="ECO:0007669"/>
    <property type="project" value="InterPro"/>
</dbReference>
<dbReference type="AlphaFoldDB" id="A0A9W6L9N5"/>
<proteinExistence type="predicted"/>
<accession>A0A9W6L9N5</accession>
<comment type="caution">
    <text evidence="2">The sequence shown here is derived from an EMBL/GenBank/DDBJ whole genome shotgun (WGS) entry which is preliminary data.</text>
</comment>
<dbReference type="GO" id="GO:0046872">
    <property type="term" value="F:metal ion binding"/>
    <property type="evidence" value="ECO:0007669"/>
    <property type="project" value="InterPro"/>
</dbReference>
<name>A0A9W6L9N5_9BACT</name>
<evidence type="ECO:0000313" key="2">
    <source>
        <dbReference type="EMBL" id="GLI35236.1"/>
    </source>
</evidence>
<dbReference type="InterPro" id="IPR012347">
    <property type="entry name" value="Ferritin-like"/>
</dbReference>
<reference evidence="2" key="1">
    <citation type="submission" date="2022-12" db="EMBL/GenBank/DDBJ databases">
        <title>Reference genome sequencing for broad-spectrum identification of bacterial and archaeal isolates by mass spectrometry.</title>
        <authorList>
            <person name="Sekiguchi Y."/>
            <person name="Tourlousse D.M."/>
        </authorList>
    </citation>
    <scope>NUCLEOTIDE SEQUENCE</scope>
    <source>
        <strain evidence="2">ASRB1</strain>
    </source>
</reference>
<evidence type="ECO:0000259" key="1">
    <source>
        <dbReference type="Pfam" id="PF02915"/>
    </source>
</evidence>
<feature type="domain" description="Rubrerythrin diiron-binding" evidence="1">
    <location>
        <begin position="10"/>
        <end position="153"/>
    </location>
</feature>
<evidence type="ECO:0000313" key="3">
    <source>
        <dbReference type="Proteomes" id="UP001144372"/>
    </source>
</evidence>
<sequence>MATNEDLIKIFEYALNQEKTGKGFFEYSLQRMGYGAAVNAFKRLIEEEEKHILFISKILENLKNQQPFNASELKPEVLEPTNYFDERARSEFLQQCVEGSMVPDVTVFNTAWLIEKDLSEFYEKMAAQTEGEAREALSMLSKWEKGHEKFFREYRDKISEVYSRMPWGG</sequence>
<protein>
    <recommendedName>
        <fullName evidence="1">Rubrerythrin diiron-binding domain-containing protein</fullName>
    </recommendedName>
</protein>
<dbReference type="Gene3D" id="1.20.1260.10">
    <property type="match status" value="1"/>
</dbReference>
<organism evidence="2 3">
    <name type="scientific">Desulforhabdus amnigena</name>
    <dbReference type="NCBI Taxonomy" id="40218"/>
    <lineage>
        <taxon>Bacteria</taxon>
        <taxon>Pseudomonadati</taxon>
        <taxon>Thermodesulfobacteriota</taxon>
        <taxon>Syntrophobacteria</taxon>
        <taxon>Syntrophobacterales</taxon>
        <taxon>Syntrophobacteraceae</taxon>
        <taxon>Desulforhabdus</taxon>
    </lineage>
</organism>
<dbReference type="InterPro" id="IPR009078">
    <property type="entry name" value="Ferritin-like_SF"/>
</dbReference>
<dbReference type="EMBL" id="BSDR01000001">
    <property type="protein sequence ID" value="GLI35236.1"/>
    <property type="molecule type" value="Genomic_DNA"/>
</dbReference>
<dbReference type="InterPro" id="IPR003251">
    <property type="entry name" value="Rr_diiron-bd_dom"/>
</dbReference>
<dbReference type="Pfam" id="PF02915">
    <property type="entry name" value="Rubrerythrin"/>
    <property type="match status" value="1"/>
</dbReference>
<dbReference type="SUPFAM" id="SSF47240">
    <property type="entry name" value="Ferritin-like"/>
    <property type="match status" value="1"/>
</dbReference>
<dbReference type="Proteomes" id="UP001144372">
    <property type="component" value="Unassembled WGS sequence"/>
</dbReference>
<gene>
    <name evidence="2" type="ORF">DAMNIGENAA_26690</name>
</gene>
<dbReference type="RefSeq" id="WP_281794867.1">
    <property type="nucleotide sequence ID" value="NZ_BSDR01000001.1"/>
</dbReference>